<comment type="function">
    <text evidence="5">Bidirectionally degrades single-stranded DNA into large acid-insoluble oligonucleotides, which are then degraded further into small acid-soluble oligonucleotides.</text>
</comment>
<keyword evidence="4 5" id="KW-0269">Exonuclease</keyword>
<comment type="subcellular location">
    <subcellularLocation>
        <location evidence="5 6">Cytoplasm</location>
    </subcellularLocation>
</comment>
<evidence type="ECO:0000259" key="8">
    <source>
        <dbReference type="Pfam" id="PF13742"/>
    </source>
</evidence>
<evidence type="ECO:0000256" key="5">
    <source>
        <dbReference type="HAMAP-Rule" id="MF_00378"/>
    </source>
</evidence>
<dbReference type="GO" id="GO:0008855">
    <property type="term" value="F:exodeoxyribonuclease VII activity"/>
    <property type="evidence" value="ECO:0007669"/>
    <property type="project" value="UniProtKB-UniRule"/>
</dbReference>
<dbReference type="EC" id="3.1.11.6" evidence="5"/>
<dbReference type="PANTHER" id="PTHR30008:SF0">
    <property type="entry name" value="EXODEOXYRIBONUCLEASE 7 LARGE SUBUNIT"/>
    <property type="match status" value="1"/>
</dbReference>
<evidence type="ECO:0000256" key="4">
    <source>
        <dbReference type="ARBA" id="ARBA00022839"/>
    </source>
</evidence>
<keyword evidence="1 5" id="KW-0963">Cytoplasm</keyword>
<reference evidence="9" key="1">
    <citation type="submission" date="2021-10" db="EMBL/GenBank/DDBJ databases">
        <title>Anaerobic single-cell dispensing facilitates the cultivation of human gut bacteria.</title>
        <authorList>
            <person name="Afrizal A."/>
        </authorList>
    </citation>
    <scope>NUCLEOTIDE SEQUENCE</scope>
    <source>
        <strain evidence="9">CLA-AA-H250</strain>
    </source>
</reference>
<dbReference type="Proteomes" id="UP001199424">
    <property type="component" value="Unassembled WGS sequence"/>
</dbReference>
<dbReference type="InterPro" id="IPR020579">
    <property type="entry name" value="Exonuc_VII_lsu_C"/>
</dbReference>
<feature type="domain" description="Exonuclease VII large subunit C-terminal" evidence="7">
    <location>
        <begin position="123"/>
        <end position="332"/>
    </location>
</feature>
<dbReference type="Pfam" id="PF02601">
    <property type="entry name" value="Exonuc_VII_L"/>
    <property type="match status" value="1"/>
</dbReference>
<keyword evidence="10" id="KW-1185">Reference proteome</keyword>
<feature type="domain" description="OB-fold nucleic acid binding" evidence="8">
    <location>
        <begin position="4"/>
        <end position="100"/>
    </location>
</feature>
<sequence length="405" mass="44263">MRVLSVSQINFFIKSLIEGDGRMRDIYARGEISNFTDHYRSGHLYFSLKDEKSVLKAVMFSSAARRLRFCPKEGMRVIVRGRVAVYEPGGQYQFYVEEMQPDGVGALSLAFEQLKEKLAAEGLFAEEHKRPIPPFPARIGVITSPTGAAVQDIRNILSRRWPAAEIVFCPVLVQGEDAAAQLTAAVKLMNAQKAADVIIIGRGGGSAEDLAAFNDETLARAVFASKIPVISAVGHETDFTICDFVADLRAPTPSAAAELAVPDREEMRAALAQLTRRLCGSVQAGLDDRRQMLDALASANVLQNPSAWLSPRRQALRNTVQSLTHSAERRILKEKNELAALSARLDAMSPLKVLSRGYAIVSDGNGKVIKRTEDAKPGDVLTARVEDGAITVQVQKTEKREMTDA</sequence>
<dbReference type="GO" id="GO:0003676">
    <property type="term" value="F:nucleic acid binding"/>
    <property type="evidence" value="ECO:0007669"/>
    <property type="project" value="InterPro"/>
</dbReference>
<proteinExistence type="inferred from homology"/>
<protein>
    <recommendedName>
        <fullName evidence="5">Exodeoxyribonuclease 7 large subunit</fullName>
        <ecNumber evidence="5">3.1.11.6</ecNumber>
    </recommendedName>
    <alternativeName>
        <fullName evidence="5">Exodeoxyribonuclease VII large subunit</fullName>
        <shortName evidence="5">Exonuclease VII large subunit</shortName>
    </alternativeName>
</protein>
<evidence type="ECO:0000313" key="10">
    <source>
        <dbReference type="Proteomes" id="UP001199424"/>
    </source>
</evidence>
<dbReference type="CDD" id="cd04489">
    <property type="entry name" value="ExoVII_LU_OBF"/>
    <property type="match status" value="1"/>
</dbReference>
<dbReference type="AlphaFoldDB" id="A0AAE3DER1"/>
<name>A0AAE3DER1_9FIRM</name>
<evidence type="ECO:0000256" key="2">
    <source>
        <dbReference type="ARBA" id="ARBA00022722"/>
    </source>
</evidence>
<dbReference type="GO" id="GO:0005737">
    <property type="term" value="C:cytoplasm"/>
    <property type="evidence" value="ECO:0007669"/>
    <property type="project" value="UniProtKB-SubCell"/>
</dbReference>
<dbReference type="GO" id="GO:0006308">
    <property type="term" value="P:DNA catabolic process"/>
    <property type="evidence" value="ECO:0007669"/>
    <property type="project" value="UniProtKB-UniRule"/>
</dbReference>
<comment type="catalytic activity">
    <reaction evidence="5 6">
        <text>Exonucleolytic cleavage in either 5'- to 3'- or 3'- to 5'-direction to yield nucleoside 5'-phosphates.</text>
        <dbReference type="EC" id="3.1.11.6"/>
    </reaction>
</comment>
<evidence type="ECO:0000256" key="1">
    <source>
        <dbReference type="ARBA" id="ARBA00022490"/>
    </source>
</evidence>
<comment type="caution">
    <text evidence="9">The sequence shown here is derived from an EMBL/GenBank/DDBJ whole genome shotgun (WGS) entry which is preliminary data.</text>
</comment>
<dbReference type="HAMAP" id="MF_00378">
    <property type="entry name" value="Exonuc_7_L"/>
    <property type="match status" value="1"/>
</dbReference>
<evidence type="ECO:0000256" key="3">
    <source>
        <dbReference type="ARBA" id="ARBA00022801"/>
    </source>
</evidence>
<dbReference type="Pfam" id="PF13742">
    <property type="entry name" value="tRNA_anti_2"/>
    <property type="match status" value="1"/>
</dbReference>
<keyword evidence="3 5" id="KW-0378">Hydrolase</keyword>
<dbReference type="PANTHER" id="PTHR30008">
    <property type="entry name" value="EXODEOXYRIBONUCLEASE 7 LARGE SUBUNIT"/>
    <property type="match status" value="1"/>
</dbReference>
<comment type="similarity">
    <text evidence="5 6">Belongs to the XseA family.</text>
</comment>
<evidence type="ECO:0000259" key="7">
    <source>
        <dbReference type="Pfam" id="PF02601"/>
    </source>
</evidence>
<dbReference type="InterPro" id="IPR003753">
    <property type="entry name" value="Exonuc_VII_L"/>
</dbReference>
<dbReference type="InterPro" id="IPR025824">
    <property type="entry name" value="OB-fold_nuc-bd_dom"/>
</dbReference>
<dbReference type="EMBL" id="JAJEQC010000001">
    <property type="protein sequence ID" value="MCC2135631.1"/>
    <property type="molecule type" value="Genomic_DNA"/>
</dbReference>
<evidence type="ECO:0000313" key="9">
    <source>
        <dbReference type="EMBL" id="MCC2135631.1"/>
    </source>
</evidence>
<comment type="subunit">
    <text evidence="5">Heterooligomer composed of large and small subunits.</text>
</comment>
<organism evidence="9 10">
    <name type="scientific">Hominenteromicrobium mulieris</name>
    <dbReference type="NCBI Taxonomy" id="2885357"/>
    <lineage>
        <taxon>Bacteria</taxon>
        <taxon>Bacillati</taxon>
        <taxon>Bacillota</taxon>
        <taxon>Clostridia</taxon>
        <taxon>Eubacteriales</taxon>
        <taxon>Oscillospiraceae</taxon>
        <taxon>Hominenteromicrobium</taxon>
    </lineage>
</organism>
<dbReference type="NCBIfam" id="TIGR00237">
    <property type="entry name" value="xseA"/>
    <property type="match status" value="1"/>
</dbReference>
<keyword evidence="2 5" id="KW-0540">Nuclease</keyword>
<evidence type="ECO:0000256" key="6">
    <source>
        <dbReference type="RuleBase" id="RU004355"/>
    </source>
</evidence>
<accession>A0AAE3DER1</accession>
<dbReference type="RefSeq" id="WP_308448263.1">
    <property type="nucleotide sequence ID" value="NZ_JAJEQC010000001.1"/>
</dbReference>
<gene>
    <name evidence="5 9" type="primary">xseA</name>
    <name evidence="9" type="ORF">LKD31_01175</name>
</gene>
<dbReference type="GO" id="GO:0009318">
    <property type="term" value="C:exodeoxyribonuclease VII complex"/>
    <property type="evidence" value="ECO:0007669"/>
    <property type="project" value="UniProtKB-UniRule"/>
</dbReference>